<dbReference type="EMBL" id="BDSP01000218">
    <property type="protein sequence ID" value="GAX24969.1"/>
    <property type="molecule type" value="Genomic_DNA"/>
</dbReference>
<dbReference type="SMART" id="SM00398">
    <property type="entry name" value="HMG"/>
    <property type="match status" value="1"/>
</dbReference>
<evidence type="ECO:0000313" key="5">
    <source>
        <dbReference type="EMBL" id="GAX24969.1"/>
    </source>
</evidence>
<keyword evidence="6" id="KW-1185">Reference proteome</keyword>
<sequence>MSDFSLSPQPTSNLRAPPSPLSEILSFREEIDEEDEQEEDIASITTDTVKKQQRKRWKKPADHPKRPLSAYNLFFQWGRERLLAGESLIPLQQADIDRIDVDTRRHAKRRHRREHGVIGFTELAKMLGTKWKELDPDSKEMFQRRADVEKIRYEKAVSLYKAEKGELLKDSTLKETEAARPFPKAKKLAQQRKKLKGVQTSQGIITTSNQKFTLREDVEISQPQTYDTSSALYRQALGGSGPLSHGINSGFHRGDNEPYFFDQQRLYASRNQVSGMPPGMSLSAPSTFLPPAVSQASYIQSNSAAGAGTSLRDYVDSMGPPPLQHMQSVWGPGTVTNMPSQAYHSLTGQAYHNANYMDAGRFPGTEISNHSYYSMPLYGQLPSDQTVMGLQPQSTSYAQYPNFSRYPSAIDPLRSRQTATNLVPSQMNPGMKDEVDGLSSTSQLNYFE</sequence>
<comment type="caution">
    <text evidence="5">The sequence shown here is derived from an EMBL/GenBank/DDBJ whole genome shotgun (WGS) entry which is preliminary data.</text>
</comment>
<keyword evidence="2" id="KW-0539">Nucleus</keyword>
<feature type="compositionally biased region" description="Acidic residues" evidence="3">
    <location>
        <begin position="30"/>
        <end position="41"/>
    </location>
</feature>
<dbReference type="Proteomes" id="UP000198406">
    <property type="component" value="Unassembled WGS sequence"/>
</dbReference>
<dbReference type="PANTHER" id="PTHR48112:SF15">
    <property type="entry name" value="HMG BOX DOMAIN-CONTAINING PROTEIN"/>
    <property type="match status" value="1"/>
</dbReference>
<dbReference type="Pfam" id="PF00505">
    <property type="entry name" value="HMG_box"/>
    <property type="match status" value="1"/>
</dbReference>
<dbReference type="SUPFAM" id="SSF47095">
    <property type="entry name" value="HMG-box"/>
    <property type="match status" value="1"/>
</dbReference>
<gene>
    <name evidence="5" type="ORF">FisN_2Lh245</name>
</gene>
<dbReference type="OrthoDB" id="49060at2759"/>
<dbReference type="GO" id="GO:0005634">
    <property type="term" value="C:nucleus"/>
    <property type="evidence" value="ECO:0007669"/>
    <property type="project" value="UniProtKB-UniRule"/>
</dbReference>
<dbReference type="Gene3D" id="1.10.30.10">
    <property type="entry name" value="High mobility group box domain"/>
    <property type="match status" value="1"/>
</dbReference>
<dbReference type="InterPro" id="IPR009071">
    <property type="entry name" value="HMG_box_dom"/>
</dbReference>
<evidence type="ECO:0000256" key="1">
    <source>
        <dbReference type="ARBA" id="ARBA00023125"/>
    </source>
</evidence>
<proteinExistence type="predicted"/>
<evidence type="ECO:0000256" key="3">
    <source>
        <dbReference type="SAM" id="MobiDB-lite"/>
    </source>
</evidence>
<feature type="region of interest" description="Disordered" evidence="3">
    <location>
        <begin position="1"/>
        <end position="63"/>
    </location>
</feature>
<dbReference type="InterPro" id="IPR036910">
    <property type="entry name" value="HMG_box_dom_sf"/>
</dbReference>
<feature type="region of interest" description="Disordered" evidence="3">
    <location>
        <begin position="423"/>
        <end position="448"/>
    </location>
</feature>
<feature type="compositionally biased region" description="Polar residues" evidence="3">
    <location>
        <begin position="1"/>
        <end position="14"/>
    </location>
</feature>
<dbReference type="GO" id="GO:0003677">
    <property type="term" value="F:DNA binding"/>
    <property type="evidence" value="ECO:0007669"/>
    <property type="project" value="UniProtKB-UniRule"/>
</dbReference>
<keyword evidence="1 2" id="KW-0238">DNA-binding</keyword>
<feature type="domain" description="HMG box" evidence="4">
    <location>
        <begin position="64"/>
        <end position="161"/>
    </location>
</feature>
<feature type="compositionally biased region" description="Polar residues" evidence="3">
    <location>
        <begin position="438"/>
        <end position="448"/>
    </location>
</feature>
<dbReference type="PANTHER" id="PTHR48112">
    <property type="entry name" value="HIGH MOBILITY GROUP PROTEIN DSP1"/>
    <property type="match status" value="1"/>
</dbReference>
<dbReference type="PROSITE" id="PS50118">
    <property type="entry name" value="HMG_BOX_2"/>
    <property type="match status" value="1"/>
</dbReference>
<organism evidence="5 6">
    <name type="scientific">Fistulifera solaris</name>
    <name type="common">Oleaginous diatom</name>
    <dbReference type="NCBI Taxonomy" id="1519565"/>
    <lineage>
        <taxon>Eukaryota</taxon>
        <taxon>Sar</taxon>
        <taxon>Stramenopiles</taxon>
        <taxon>Ochrophyta</taxon>
        <taxon>Bacillariophyta</taxon>
        <taxon>Bacillariophyceae</taxon>
        <taxon>Bacillariophycidae</taxon>
        <taxon>Naviculales</taxon>
        <taxon>Naviculaceae</taxon>
        <taxon>Fistulifera</taxon>
    </lineage>
</organism>
<name>A0A1Z5KFE0_FISSO</name>
<dbReference type="InterPro" id="IPR050342">
    <property type="entry name" value="HMGB"/>
</dbReference>
<evidence type="ECO:0000313" key="6">
    <source>
        <dbReference type="Proteomes" id="UP000198406"/>
    </source>
</evidence>
<evidence type="ECO:0000259" key="4">
    <source>
        <dbReference type="PROSITE" id="PS50118"/>
    </source>
</evidence>
<dbReference type="InParanoid" id="A0A1Z5KFE0"/>
<reference evidence="5 6" key="1">
    <citation type="journal article" date="2015" name="Plant Cell">
        <title>Oil accumulation by the oleaginous diatom Fistulifera solaris as revealed by the genome and transcriptome.</title>
        <authorList>
            <person name="Tanaka T."/>
            <person name="Maeda Y."/>
            <person name="Veluchamy A."/>
            <person name="Tanaka M."/>
            <person name="Abida H."/>
            <person name="Marechal E."/>
            <person name="Bowler C."/>
            <person name="Muto M."/>
            <person name="Sunaga Y."/>
            <person name="Tanaka M."/>
            <person name="Yoshino T."/>
            <person name="Taniguchi T."/>
            <person name="Fukuda Y."/>
            <person name="Nemoto M."/>
            <person name="Matsumoto M."/>
            <person name="Wong P.S."/>
            <person name="Aburatani S."/>
            <person name="Fujibuchi W."/>
        </authorList>
    </citation>
    <scope>NUCLEOTIDE SEQUENCE [LARGE SCALE GENOMIC DNA]</scope>
    <source>
        <strain evidence="5 6">JPCC DA0580</strain>
    </source>
</reference>
<evidence type="ECO:0000256" key="2">
    <source>
        <dbReference type="PROSITE-ProRule" id="PRU00267"/>
    </source>
</evidence>
<protein>
    <recommendedName>
        <fullName evidence="4">HMG box domain-containing protein</fullName>
    </recommendedName>
</protein>
<dbReference type="AlphaFoldDB" id="A0A1Z5KFE0"/>
<accession>A0A1Z5KFE0</accession>
<feature type="DNA-binding region" description="HMG box" evidence="2">
    <location>
        <begin position="64"/>
        <end position="161"/>
    </location>
</feature>